<feature type="domain" description="Carbohydrate kinase PfkB" evidence="3">
    <location>
        <begin position="13"/>
        <end position="300"/>
    </location>
</feature>
<dbReference type="InterPro" id="IPR002173">
    <property type="entry name" value="Carboh/pur_kinase_PfkB_CS"/>
</dbReference>
<dbReference type="InterPro" id="IPR011611">
    <property type="entry name" value="PfkB_dom"/>
</dbReference>
<dbReference type="InterPro" id="IPR029056">
    <property type="entry name" value="Ribokinase-like"/>
</dbReference>
<dbReference type="PANTHER" id="PTHR10584">
    <property type="entry name" value="SUGAR KINASE"/>
    <property type="match status" value="1"/>
</dbReference>
<evidence type="ECO:0000256" key="2">
    <source>
        <dbReference type="ARBA" id="ARBA00022777"/>
    </source>
</evidence>
<dbReference type="Proteomes" id="UP000236959">
    <property type="component" value="Unassembled WGS sequence"/>
</dbReference>
<dbReference type="SUPFAM" id="SSF53613">
    <property type="entry name" value="Ribokinase-like"/>
    <property type="match status" value="1"/>
</dbReference>
<evidence type="ECO:0000313" key="4">
    <source>
        <dbReference type="EMBL" id="POF28226.1"/>
    </source>
</evidence>
<keyword evidence="1" id="KW-0808">Transferase</keyword>
<keyword evidence="2 4" id="KW-0418">Kinase</keyword>
<dbReference type="AlphaFoldDB" id="A0A2S3UKK5"/>
<reference evidence="4 5" key="1">
    <citation type="submission" date="2018-01" db="EMBL/GenBank/DDBJ databases">
        <title>Genomic Encyclopedia of Archaeal and Bacterial Type Strains, Phase II (KMG-II): from individual species to whole genera.</title>
        <authorList>
            <person name="Goeker M."/>
        </authorList>
    </citation>
    <scope>NUCLEOTIDE SEQUENCE [LARGE SCALE GENOMIC DNA]</scope>
    <source>
        <strain evidence="4 5">DSM 17023</strain>
    </source>
</reference>
<evidence type="ECO:0000259" key="3">
    <source>
        <dbReference type="Pfam" id="PF00294"/>
    </source>
</evidence>
<keyword evidence="5" id="KW-1185">Reference proteome</keyword>
<organism evidence="4 5">
    <name type="scientific">Roseibium marinum</name>
    <dbReference type="NCBI Taxonomy" id="281252"/>
    <lineage>
        <taxon>Bacteria</taxon>
        <taxon>Pseudomonadati</taxon>
        <taxon>Pseudomonadota</taxon>
        <taxon>Alphaproteobacteria</taxon>
        <taxon>Hyphomicrobiales</taxon>
        <taxon>Stappiaceae</taxon>
        <taxon>Roseibium</taxon>
    </lineage>
</organism>
<dbReference type="Pfam" id="PF00294">
    <property type="entry name" value="PfkB"/>
    <property type="match status" value="1"/>
</dbReference>
<sequence>MCLTMFPNSARPVISIGAIHLDTIAHAGETVRRETSTPAAFSSRPGGVAANVARALCRLGIETSLVGALGDDSAARMLVDRLTGEGLGLVHATRHGMTTGQYLALHDPDGSLAAACVDDRILSEAPAELFDPILEDLTVRAPRETLWFLDANLPEPMLARVTATLAGRRIVANAVSEAKAPRLKSVLGALDCLLLNSGEAAALTGFSRNASQEDLAQALAETGLRGFVLTGGRAEVLVREDGLLTRFTPPPVEIVDVTGAGDALAAGTLAALARGYALTEAVPFGLSAAALTLRTTGALAADLSWDALNAT</sequence>
<dbReference type="EMBL" id="PPCN01000016">
    <property type="protein sequence ID" value="POF28226.1"/>
    <property type="molecule type" value="Genomic_DNA"/>
</dbReference>
<evidence type="ECO:0000256" key="1">
    <source>
        <dbReference type="ARBA" id="ARBA00022679"/>
    </source>
</evidence>
<dbReference type="Gene3D" id="3.40.1190.20">
    <property type="match status" value="1"/>
</dbReference>
<dbReference type="GO" id="GO:0016301">
    <property type="term" value="F:kinase activity"/>
    <property type="evidence" value="ECO:0007669"/>
    <property type="project" value="UniProtKB-KW"/>
</dbReference>
<evidence type="ECO:0000313" key="5">
    <source>
        <dbReference type="Proteomes" id="UP000236959"/>
    </source>
</evidence>
<gene>
    <name evidence="4" type="ORF">CLV41_11677</name>
</gene>
<dbReference type="PROSITE" id="PS00583">
    <property type="entry name" value="PFKB_KINASES_1"/>
    <property type="match status" value="1"/>
</dbReference>
<dbReference type="PANTHER" id="PTHR10584:SF166">
    <property type="entry name" value="RIBOKINASE"/>
    <property type="match status" value="1"/>
</dbReference>
<name>A0A2S3UKK5_9HYPH</name>
<comment type="caution">
    <text evidence="4">The sequence shown here is derived from an EMBL/GenBank/DDBJ whole genome shotgun (WGS) entry which is preliminary data.</text>
</comment>
<dbReference type="OrthoDB" id="7869371at2"/>
<protein>
    <submittedName>
        <fullName evidence="4">Pseudouridine kinase</fullName>
    </submittedName>
</protein>
<accession>A0A2S3UKK5</accession>
<proteinExistence type="predicted"/>